<organism evidence="7 8">
    <name type="scientific">Jilunia laotingensis</name>
    <dbReference type="NCBI Taxonomy" id="2763675"/>
    <lineage>
        <taxon>Bacteria</taxon>
        <taxon>Pseudomonadati</taxon>
        <taxon>Bacteroidota</taxon>
        <taxon>Bacteroidia</taxon>
        <taxon>Bacteroidales</taxon>
        <taxon>Bacteroidaceae</taxon>
        <taxon>Jilunia</taxon>
    </lineage>
</organism>
<dbReference type="GO" id="GO:0003677">
    <property type="term" value="F:DNA binding"/>
    <property type="evidence" value="ECO:0007669"/>
    <property type="project" value="UniProtKB-KW"/>
</dbReference>
<comment type="caution">
    <text evidence="7">The sequence shown here is derived from an EMBL/GenBank/DDBJ whole genome shotgun (WGS) entry which is preliminary data.</text>
</comment>
<dbReference type="SMART" id="SM00257">
    <property type="entry name" value="LysM"/>
    <property type="match status" value="1"/>
</dbReference>
<feature type="region of interest" description="Disordered" evidence="4">
    <location>
        <begin position="309"/>
        <end position="335"/>
    </location>
</feature>
<evidence type="ECO:0000313" key="7">
    <source>
        <dbReference type="EMBL" id="MBC8594390.1"/>
    </source>
</evidence>
<protein>
    <submittedName>
        <fullName evidence="7">HU family DNA-binding protein</fullName>
    </submittedName>
</protein>
<name>A0A926IRA3_9BACT</name>
<proteinExistence type="inferred from homology"/>
<evidence type="ECO:0000256" key="3">
    <source>
        <dbReference type="RuleBase" id="RU003939"/>
    </source>
</evidence>
<evidence type="ECO:0000313" key="8">
    <source>
        <dbReference type="Proteomes" id="UP000651085"/>
    </source>
</evidence>
<feature type="compositionally biased region" description="Basic and acidic residues" evidence="4">
    <location>
        <begin position="310"/>
        <end position="332"/>
    </location>
</feature>
<dbReference type="PANTHER" id="PTHR33175:SF2">
    <property type="entry name" value="INTEGRATION HOST FACTOR SUBUNIT ALPHA"/>
    <property type="match status" value="1"/>
</dbReference>
<reference evidence="7" key="1">
    <citation type="submission" date="2020-08" db="EMBL/GenBank/DDBJ databases">
        <title>Genome public.</title>
        <authorList>
            <person name="Liu C."/>
            <person name="Sun Q."/>
        </authorList>
    </citation>
    <scope>NUCLEOTIDE SEQUENCE</scope>
    <source>
        <strain evidence="7">N12</strain>
    </source>
</reference>
<evidence type="ECO:0000256" key="5">
    <source>
        <dbReference type="SAM" id="Phobius"/>
    </source>
</evidence>
<dbReference type="Pfam" id="PF00216">
    <property type="entry name" value="Bac_DNA_binding"/>
    <property type="match status" value="1"/>
</dbReference>
<dbReference type="AlphaFoldDB" id="A0A926IRA3"/>
<dbReference type="GO" id="GO:0005829">
    <property type="term" value="C:cytosol"/>
    <property type="evidence" value="ECO:0007669"/>
    <property type="project" value="TreeGrafter"/>
</dbReference>
<keyword evidence="5" id="KW-0812">Transmembrane</keyword>
<evidence type="ECO:0000256" key="1">
    <source>
        <dbReference type="ARBA" id="ARBA00010529"/>
    </source>
</evidence>
<dbReference type="RefSeq" id="WP_262435481.1">
    <property type="nucleotide sequence ID" value="NZ_JACRTF010000001.1"/>
</dbReference>
<dbReference type="PANTHER" id="PTHR33175">
    <property type="entry name" value="DNA-BINDING PROTEIN HU"/>
    <property type="match status" value="1"/>
</dbReference>
<dbReference type="GO" id="GO:0030527">
    <property type="term" value="F:structural constituent of chromatin"/>
    <property type="evidence" value="ECO:0007669"/>
    <property type="project" value="InterPro"/>
</dbReference>
<dbReference type="Gene3D" id="3.10.350.10">
    <property type="entry name" value="LysM domain"/>
    <property type="match status" value="1"/>
</dbReference>
<dbReference type="Gene3D" id="4.10.520.10">
    <property type="entry name" value="IHF-like DNA-binding proteins"/>
    <property type="match status" value="1"/>
</dbReference>
<dbReference type="InterPro" id="IPR036779">
    <property type="entry name" value="LysM_dom_sf"/>
</dbReference>
<sequence length="408" mass="45787">MNERLYQQDFIDLLANKHGMNKKDADKFVREFFLLIEEALEKDKYVKIKGLGTFKLVDVESRESVNVNTGERFQIPGYTKVSFTPDNSLRDIINKPFAHFETVVLNESTVLEDTPVSSEFDDENEETVEEEITAQDVQESIQEETNNEATVPDQEVPIETAILPTEQAVLNEPVEMSVSPQRESVEPQASAEDIIAKELSESPVKAVPEVVADEKLPEQAIPEKVDRSEKSPIPYLITIIIVVLLLCGGALLYIYYPDLFESGNQPEQVEHKVDQPESVVPVIPRDTVVQEDTIAEVVPSVKQQTPIAPVKKEPDMVKKNDKPQVSNKEGKNVSKPAPFKPDSVGYIITGTKTTYTIKEGETLTKVALRFYGTKALWPYIVKHNPDIIKNPDNVPYGTTIKIPELVKK</sequence>
<gene>
    <name evidence="7" type="ORF">H8744_14310</name>
</gene>
<dbReference type="SMART" id="SM00411">
    <property type="entry name" value="BHL"/>
    <property type="match status" value="1"/>
</dbReference>
<dbReference type="InterPro" id="IPR010992">
    <property type="entry name" value="IHF-like_DNA-bd_dom_sf"/>
</dbReference>
<dbReference type="InterPro" id="IPR000119">
    <property type="entry name" value="Hist_DNA-bd"/>
</dbReference>
<keyword evidence="2 7" id="KW-0238">DNA-binding</keyword>
<accession>A0A926IRA3</accession>
<keyword evidence="8" id="KW-1185">Reference proteome</keyword>
<keyword evidence="5" id="KW-0472">Membrane</keyword>
<keyword evidence="5" id="KW-1133">Transmembrane helix</keyword>
<dbReference type="Proteomes" id="UP000651085">
    <property type="component" value="Unassembled WGS sequence"/>
</dbReference>
<dbReference type="CDD" id="cd00118">
    <property type="entry name" value="LysM"/>
    <property type="match status" value="1"/>
</dbReference>
<feature type="domain" description="LysM" evidence="6">
    <location>
        <begin position="353"/>
        <end position="402"/>
    </location>
</feature>
<evidence type="ECO:0000256" key="4">
    <source>
        <dbReference type="SAM" id="MobiDB-lite"/>
    </source>
</evidence>
<dbReference type="InterPro" id="IPR018392">
    <property type="entry name" value="LysM"/>
</dbReference>
<evidence type="ECO:0000256" key="2">
    <source>
        <dbReference type="ARBA" id="ARBA00023125"/>
    </source>
</evidence>
<dbReference type="PROSITE" id="PS51782">
    <property type="entry name" value="LYSM"/>
    <property type="match status" value="1"/>
</dbReference>
<comment type="similarity">
    <text evidence="1 3">Belongs to the bacterial histone-like protein family.</text>
</comment>
<dbReference type="EMBL" id="JACRTF010000001">
    <property type="protein sequence ID" value="MBC8594390.1"/>
    <property type="molecule type" value="Genomic_DNA"/>
</dbReference>
<dbReference type="SUPFAM" id="SSF47729">
    <property type="entry name" value="IHF-like DNA-binding proteins"/>
    <property type="match status" value="1"/>
</dbReference>
<feature type="transmembrane region" description="Helical" evidence="5">
    <location>
        <begin position="233"/>
        <end position="256"/>
    </location>
</feature>
<evidence type="ECO:0000259" key="6">
    <source>
        <dbReference type="PROSITE" id="PS51782"/>
    </source>
</evidence>